<dbReference type="Pfam" id="PF02493">
    <property type="entry name" value="MORN"/>
    <property type="match status" value="6"/>
</dbReference>
<feature type="signal peptide" evidence="2">
    <location>
        <begin position="1"/>
        <end position="25"/>
    </location>
</feature>
<dbReference type="Gene3D" id="2.20.110.10">
    <property type="entry name" value="Histone H3 K4-specific methyltransferase SET7/9 N-terminal domain"/>
    <property type="match status" value="3"/>
</dbReference>
<organism evidence="3 4">
    <name type="scientific">Roseateles asaccharophilus</name>
    <dbReference type="NCBI Taxonomy" id="582607"/>
    <lineage>
        <taxon>Bacteria</taxon>
        <taxon>Pseudomonadati</taxon>
        <taxon>Pseudomonadota</taxon>
        <taxon>Betaproteobacteria</taxon>
        <taxon>Burkholderiales</taxon>
        <taxon>Sphaerotilaceae</taxon>
        <taxon>Roseateles</taxon>
    </lineage>
</organism>
<dbReference type="SMART" id="SM00698">
    <property type="entry name" value="MORN"/>
    <property type="match status" value="5"/>
</dbReference>
<feature type="chain" id="PRO_5045882160" description="MORN repeat protein" evidence="2">
    <location>
        <begin position="26"/>
        <end position="372"/>
    </location>
</feature>
<evidence type="ECO:0000313" key="4">
    <source>
        <dbReference type="Proteomes" id="UP001180825"/>
    </source>
</evidence>
<proteinExistence type="predicted"/>
<comment type="caution">
    <text evidence="3">The sequence shown here is derived from an EMBL/GenBank/DDBJ whole genome shotgun (WGS) entry which is preliminary data.</text>
</comment>
<keyword evidence="2" id="KW-0732">Signal</keyword>
<dbReference type="Proteomes" id="UP001180825">
    <property type="component" value="Unassembled WGS sequence"/>
</dbReference>
<keyword evidence="1" id="KW-0677">Repeat</keyword>
<evidence type="ECO:0008006" key="5">
    <source>
        <dbReference type="Google" id="ProtNLM"/>
    </source>
</evidence>
<accession>A0ABU2AEY8</accession>
<evidence type="ECO:0000256" key="2">
    <source>
        <dbReference type="SAM" id="SignalP"/>
    </source>
</evidence>
<name>A0ABU2AEY8_9BURK</name>
<evidence type="ECO:0000313" key="3">
    <source>
        <dbReference type="EMBL" id="MDR7335540.1"/>
    </source>
</evidence>
<reference evidence="3 4" key="1">
    <citation type="submission" date="2023-07" db="EMBL/GenBank/DDBJ databases">
        <title>Sorghum-associated microbial communities from plants grown in Nebraska, USA.</title>
        <authorList>
            <person name="Schachtman D."/>
        </authorList>
    </citation>
    <scope>NUCLEOTIDE SEQUENCE [LARGE SCALE GENOMIC DNA]</scope>
    <source>
        <strain evidence="3 4">BE316</strain>
    </source>
</reference>
<dbReference type="EMBL" id="JAVDXV010000010">
    <property type="protein sequence ID" value="MDR7335540.1"/>
    <property type="molecule type" value="Genomic_DNA"/>
</dbReference>
<sequence length="372" mass="40103">MKKQRAWLAALWAAAMAVMAPEAAAREWTADANGCKVWNTQPAMKEAVEWSGACIDGFAEGRGELRWAVNGQPTRTYKGDMKAGRRSGQGVATMSLGMRYEGGFLDDVYAGQGSLYFPNGRSSRGEFVAGQLDGNCMLTWHEGTTYEGACKRGNADGSGKFAFANGDSYTGIARSGRPAEQGRYNWAGGDSYEGTFVAGHPSGSGVYRFANGSRYEGGFNSGLPSGRGRLEMVDGSGYEGQFEAGAPASPGALLSVRGTPPEDSPQLRTKMTLPYAKTQSVNSLSQRISVGMVCRVMPRPQLPVVQWKGQAIYKAVATVREGRIVGAEYTILSAGVDRTVHRAFIESMERAFQAYDCPGNHVFEQEFMFSTK</sequence>
<dbReference type="PANTHER" id="PTHR43215">
    <property type="entry name" value="RADIAL SPOKE HEAD 1 HOMOLOG"/>
    <property type="match status" value="1"/>
</dbReference>
<evidence type="ECO:0000256" key="1">
    <source>
        <dbReference type="ARBA" id="ARBA00022737"/>
    </source>
</evidence>
<keyword evidence="4" id="KW-1185">Reference proteome</keyword>
<dbReference type="PANTHER" id="PTHR43215:SF14">
    <property type="entry name" value="RADIAL SPOKE HEAD 1 HOMOLOG"/>
    <property type="match status" value="1"/>
</dbReference>
<protein>
    <recommendedName>
        <fullName evidence="5">MORN repeat protein</fullName>
    </recommendedName>
</protein>
<dbReference type="InterPro" id="IPR003409">
    <property type="entry name" value="MORN"/>
</dbReference>
<dbReference type="RefSeq" id="WP_310332544.1">
    <property type="nucleotide sequence ID" value="NZ_JAVDXV010000010.1"/>
</dbReference>
<gene>
    <name evidence="3" type="ORF">J2X21_004705</name>
</gene>
<dbReference type="SUPFAM" id="SSF82185">
    <property type="entry name" value="Histone H3 K4-specific methyltransferase SET7/9 N-terminal domain"/>
    <property type="match status" value="2"/>
</dbReference>